<evidence type="ECO:0000313" key="2">
    <source>
        <dbReference type="EMBL" id="MBB6067566.1"/>
    </source>
</evidence>
<keyword evidence="1" id="KW-0812">Transmembrane</keyword>
<sequence>MGSVMNGWDLIAAARQRVLNKALDDVGSIYHVEKTYKLEILKIPITADAKIDIKAPNIKVRPGGGTKVDVIFPMSGQIAVEGLFTKNLDNASAVVTTDLLMVESDLQPENDNTYYDFIVNLKEGFIVDFKTEGTPKELEILVGIVKNMLQDLSNNKVYKLATIKMPKELKEHKALVPHLAKYSFIEDPKDIDNSVLAILMLSNSTKEGSMTIDNLLLPDGSDSGLLISNDIFMNQIVKPALIDGLKEKAKDKSEVASKISTKIEKGLNVIYNTGDIKVKEKHNPWISDLESKIDNGQFYAYLKVKAKVTFMDIHISTWVKDWYEFYIEDDEIKMKQTKEEKDKHTSVEWWKWLIAAVLGPPYLIIFAIIVAAISTHVPSLGGSFADIAKQTVQWPNQKYVKLSEVTSPGDIIISTELGF</sequence>
<dbReference type="GO" id="GO:0005840">
    <property type="term" value="C:ribosome"/>
    <property type="evidence" value="ECO:0007669"/>
    <property type="project" value="UniProtKB-KW"/>
</dbReference>
<accession>A0A7J9RZE5</accession>
<comment type="caution">
    <text evidence="2">The sequence shown here is derived from an EMBL/GenBank/DDBJ whole genome shotgun (WGS) entry which is preliminary data.</text>
</comment>
<evidence type="ECO:0000256" key="1">
    <source>
        <dbReference type="SAM" id="Phobius"/>
    </source>
</evidence>
<keyword evidence="2" id="KW-0687">Ribonucleoprotein</keyword>
<keyword evidence="1" id="KW-1133">Transmembrane helix</keyword>
<keyword evidence="2" id="KW-0689">Ribosomal protein</keyword>
<evidence type="ECO:0000313" key="3">
    <source>
        <dbReference type="Proteomes" id="UP000584706"/>
    </source>
</evidence>
<dbReference type="AlphaFoldDB" id="A0A7J9RZE5"/>
<keyword evidence="1" id="KW-0472">Membrane</keyword>
<protein>
    <submittedName>
        <fullName evidence="2">Ribosomal protein S8</fullName>
    </submittedName>
</protein>
<dbReference type="EMBL" id="JACHIQ010000002">
    <property type="protein sequence ID" value="MBB6067566.1"/>
    <property type="molecule type" value="Genomic_DNA"/>
</dbReference>
<feature type="transmembrane region" description="Helical" evidence="1">
    <location>
        <begin position="349"/>
        <end position="373"/>
    </location>
</feature>
<name>A0A7J9RZE5_METMI</name>
<gene>
    <name evidence="2" type="ORF">HNP97_001076</name>
</gene>
<proteinExistence type="predicted"/>
<reference evidence="2 3" key="1">
    <citation type="submission" date="2020-08" db="EMBL/GenBank/DDBJ databases">
        <title>Genomic Encyclopedia of Type Strains, Phase IV (KMG-V): Genome sequencing to study the core and pangenomes of soil and plant-associated prokaryotes.</title>
        <authorList>
            <person name="Whitman W."/>
        </authorList>
    </citation>
    <scope>NUCLEOTIDE SEQUENCE [LARGE SCALE GENOMIC DNA]</scope>
    <source>
        <strain evidence="2 3">DSM 7078</strain>
    </source>
</reference>
<organism evidence="2 3">
    <name type="scientific">Methanococcus maripaludis</name>
    <name type="common">Methanococcus deltae</name>
    <dbReference type="NCBI Taxonomy" id="39152"/>
    <lineage>
        <taxon>Archaea</taxon>
        <taxon>Methanobacteriati</taxon>
        <taxon>Methanobacteriota</taxon>
        <taxon>Methanomada group</taxon>
        <taxon>Methanococci</taxon>
        <taxon>Methanococcales</taxon>
        <taxon>Methanococcaceae</taxon>
        <taxon>Methanococcus</taxon>
    </lineage>
</organism>
<dbReference type="RefSeq" id="WP_183546607.1">
    <property type="nucleotide sequence ID" value="NZ_JACHIQ010000002.1"/>
</dbReference>
<dbReference type="Proteomes" id="UP000584706">
    <property type="component" value="Unassembled WGS sequence"/>
</dbReference>